<feature type="transmembrane region" description="Helical" evidence="2">
    <location>
        <begin position="61"/>
        <end position="81"/>
    </location>
</feature>
<keyword evidence="4" id="KW-1185">Reference proteome</keyword>
<name>A0AAN1XZD6_UNVUL</name>
<evidence type="ECO:0000256" key="1">
    <source>
        <dbReference type="SAM" id="MobiDB-lite"/>
    </source>
</evidence>
<accession>A0AAN1XZD6</accession>
<dbReference type="AlphaFoldDB" id="A0AAN1XZD6"/>
<feature type="transmembrane region" description="Helical" evidence="2">
    <location>
        <begin position="119"/>
        <end position="139"/>
    </location>
</feature>
<proteinExistence type="predicted"/>
<feature type="transmembrane region" description="Helical" evidence="2">
    <location>
        <begin position="93"/>
        <end position="113"/>
    </location>
</feature>
<protein>
    <submittedName>
        <fullName evidence="3">Uncharacterized protein</fullName>
    </submittedName>
</protein>
<evidence type="ECO:0000313" key="4">
    <source>
        <dbReference type="Proteomes" id="UP001317532"/>
    </source>
</evidence>
<dbReference type="EMBL" id="AP025523">
    <property type="protein sequence ID" value="BDE08165.1"/>
    <property type="molecule type" value="Genomic_DNA"/>
</dbReference>
<gene>
    <name evidence="3" type="ORF">WPS_34410</name>
</gene>
<keyword evidence="2" id="KW-0812">Transmembrane</keyword>
<feature type="region of interest" description="Disordered" evidence="1">
    <location>
        <begin position="1"/>
        <end position="25"/>
    </location>
</feature>
<organism evidence="3 4">
    <name type="scientific">Vulcanimicrobium alpinum</name>
    <dbReference type="NCBI Taxonomy" id="3016050"/>
    <lineage>
        <taxon>Bacteria</taxon>
        <taxon>Bacillati</taxon>
        <taxon>Vulcanimicrobiota</taxon>
        <taxon>Vulcanimicrobiia</taxon>
        <taxon>Vulcanimicrobiales</taxon>
        <taxon>Vulcanimicrobiaceae</taxon>
        <taxon>Vulcanimicrobium</taxon>
    </lineage>
</organism>
<dbReference type="Proteomes" id="UP001317532">
    <property type="component" value="Chromosome"/>
</dbReference>
<keyword evidence="2" id="KW-0472">Membrane</keyword>
<keyword evidence="2" id="KW-1133">Transmembrane helix</keyword>
<evidence type="ECO:0000313" key="3">
    <source>
        <dbReference type="EMBL" id="BDE08165.1"/>
    </source>
</evidence>
<reference evidence="3 4" key="1">
    <citation type="journal article" date="2022" name="ISME Commun">
        <title>Vulcanimicrobium alpinus gen. nov. sp. nov., the first cultivated representative of the candidate phylum 'Eremiobacterota', is a metabolically versatile aerobic anoxygenic phototroph.</title>
        <authorList>
            <person name="Yabe S."/>
            <person name="Muto K."/>
            <person name="Abe K."/>
            <person name="Yokota A."/>
            <person name="Staudigel H."/>
            <person name="Tebo B.M."/>
        </authorList>
    </citation>
    <scope>NUCLEOTIDE SEQUENCE [LARGE SCALE GENOMIC DNA]</scope>
    <source>
        <strain evidence="3 4">WC8-2</strain>
    </source>
</reference>
<sequence length="149" mass="16061">MSVDARKVQEGTAQSGHNGTGADPSAELRAYHARKRLISVRTLLFLTPLVVSATVRNPVAGLELALGGGIGVLNMLAVMRNNERLLEGGRSRAMFALSGQVRIFAVGLLPVAVALRLGSFWTVALYFTGFFTPLALYAIDYRRSIRQGT</sequence>
<evidence type="ECO:0000256" key="2">
    <source>
        <dbReference type="SAM" id="Phobius"/>
    </source>
</evidence>
<dbReference type="KEGG" id="vab:WPS_34410"/>
<feature type="transmembrane region" description="Helical" evidence="2">
    <location>
        <begin position="38"/>
        <end position="55"/>
    </location>
</feature>